<name>A0A0F9N7G9_9ZZZZ</name>
<gene>
    <name evidence="1" type="ORF">LCGC14_1370660</name>
</gene>
<reference evidence="1" key="1">
    <citation type="journal article" date="2015" name="Nature">
        <title>Complex archaea that bridge the gap between prokaryotes and eukaryotes.</title>
        <authorList>
            <person name="Spang A."/>
            <person name="Saw J.H."/>
            <person name="Jorgensen S.L."/>
            <person name="Zaremba-Niedzwiedzka K."/>
            <person name="Martijn J."/>
            <person name="Lind A.E."/>
            <person name="van Eijk R."/>
            <person name="Schleper C."/>
            <person name="Guy L."/>
            <person name="Ettema T.J."/>
        </authorList>
    </citation>
    <scope>NUCLEOTIDE SEQUENCE</scope>
</reference>
<comment type="caution">
    <text evidence="1">The sequence shown here is derived from an EMBL/GenBank/DDBJ whole genome shotgun (WGS) entry which is preliminary data.</text>
</comment>
<dbReference type="EMBL" id="LAZR01008653">
    <property type="protein sequence ID" value="KKM77377.1"/>
    <property type="molecule type" value="Genomic_DNA"/>
</dbReference>
<evidence type="ECO:0000313" key="1">
    <source>
        <dbReference type="EMBL" id="KKM77377.1"/>
    </source>
</evidence>
<sequence length="298" mass="33423">MSHSLSAYFKQRLEWLGYEDMECQYSLGHCQGDGVAFYGTVELNEILLKRVLYMGPNSTATSRFKAITEYAKWLALSQFFRIEIQCIDSRYSHSGTMRVCIEVDEDDLEEAIESGSIPWVSTADETVTNLCDELESMIEDDAKQVSRLLETEGYEFADAEGLGYSEESTAYTEQRASFRVTVEIVERHDTDWDELDALIGLDSGDDLGFIHSTLKQIRDGELRVASLRAVLESIDEDGDVLSEIDYAFIGGVTYNPKTRDFGGAEEELASELFSQHKQLFASSEDEELSETSCEGVAA</sequence>
<organism evidence="1">
    <name type="scientific">marine sediment metagenome</name>
    <dbReference type="NCBI Taxonomy" id="412755"/>
    <lineage>
        <taxon>unclassified sequences</taxon>
        <taxon>metagenomes</taxon>
        <taxon>ecological metagenomes</taxon>
    </lineage>
</organism>
<protein>
    <submittedName>
        <fullName evidence="1">Uncharacterized protein</fullName>
    </submittedName>
</protein>
<proteinExistence type="predicted"/>
<dbReference type="AlphaFoldDB" id="A0A0F9N7G9"/>
<accession>A0A0F9N7G9</accession>